<evidence type="ECO:0000256" key="1">
    <source>
        <dbReference type="ARBA" id="ARBA00007831"/>
    </source>
</evidence>
<evidence type="ECO:0000256" key="3">
    <source>
        <dbReference type="ARBA" id="ARBA00023216"/>
    </source>
</evidence>
<dbReference type="InterPro" id="IPR037104">
    <property type="entry name" value="Annexin_sf"/>
</dbReference>
<dbReference type="WBParaSite" id="HNAJ_0000029201-mRNA-1">
    <property type="protein sequence ID" value="HNAJ_0000029201-mRNA-1"/>
    <property type="gene ID" value="HNAJ_0000029201"/>
</dbReference>
<dbReference type="InterPro" id="IPR018502">
    <property type="entry name" value="Annexin_repeat"/>
</dbReference>
<dbReference type="Proteomes" id="UP000278807">
    <property type="component" value="Unassembled WGS sequence"/>
</dbReference>
<gene>
    <name evidence="4" type="ORF">HNAJ_LOCUS293</name>
</gene>
<dbReference type="PROSITE" id="PS51897">
    <property type="entry name" value="ANNEXIN_2"/>
    <property type="match status" value="1"/>
</dbReference>
<dbReference type="GO" id="GO:0005509">
    <property type="term" value="F:calcium ion binding"/>
    <property type="evidence" value="ECO:0007669"/>
    <property type="project" value="InterPro"/>
</dbReference>
<evidence type="ECO:0000256" key="2">
    <source>
        <dbReference type="ARBA" id="ARBA00022737"/>
    </source>
</evidence>
<organism evidence="6">
    <name type="scientific">Rodentolepis nana</name>
    <name type="common">Dwarf tapeworm</name>
    <name type="synonym">Hymenolepis nana</name>
    <dbReference type="NCBI Taxonomy" id="102285"/>
    <lineage>
        <taxon>Eukaryota</taxon>
        <taxon>Metazoa</taxon>
        <taxon>Spiralia</taxon>
        <taxon>Lophotrochozoa</taxon>
        <taxon>Platyhelminthes</taxon>
        <taxon>Cestoda</taxon>
        <taxon>Eucestoda</taxon>
        <taxon>Cyclophyllidea</taxon>
        <taxon>Hymenolepididae</taxon>
        <taxon>Rodentolepis</taxon>
    </lineage>
</organism>
<sequence length="305" mass="34294">MDPGVESRFDANQDAQAIHEAMGQLSLSKDRIIEMIAHIPLETRVKLPKYFERMGEDIIQKLKSVFREDLELAILWSFYDRAHLNAAALQKAMNATETDNDLLIHVICTADEYEIRPMKGAFQEITGKCLLKAIDKECRGDFKRVLVAIIEGYRVKEYDEVQARIDAKELFAASGDKLETTFIRILCGSSMKQTRLIDKYYQVLSGHDLITVIEKALSGDVGKSLKLIVNFAKNRIATLSEMLYESLQGGVTRSASVIRIVLALAEGELGLIKVYFDLNFEQSLAETIGAQTSGDYKKFLLALFP</sequence>
<evidence type="ECO:0000313" key="5">
    <source>
        <dbReference type="Proteomes" id="UP000278807"/>
    </source>
</evidence>
<dbReference type="InterPro" id="IPR001464">
    <property type="entry name" value="Annexin"/>
</dbReference>
<keyword evidence="5" id="KW-1185">Reference proteome</keyword>
<keyword evidence="3" id="KW-0041">Annexin</keyword>
<comment type="similarity">
    <text evidence="1">Belongs to the annexin family.</text>
</comment>
<dbReference type="Pfam" id="PF00191">
    <property type="entry name" value="Annexin"/>
    <property type="match status" value="3"/>
</dbReference>
<dbReference type="SUPFAM" id="SSF47874">
    <property type="entry name" value="Annexin"/>
    <property type="match status" value="1"/>
</dbReference>
<reference evidence="4 5" key="2">
    <citation type="submission" date="2018-11" db="EMBL/GenBank/DDBJ databases">
        <authorList>
            <consortium name="Pathogen Informatics"/>
        </authorList>
    </citation>
    <scope>NUCLEOTIDE SEQUENCE [LARGE SCALE GENOMIC DNA]</scope>
</reference>
<reference evidence="6" key="1">
    <citation type="submission" date="2017-02" db="UniProtKB">
        <authorList>
            <consortium name="WormBaseParasite"/>
        </authorList>
    </citation>
    <scope>IDENTIFICATION</scope>
</reference>
<dbReference type="GO" id="GO:0001786">
    <property type="term" value="F:phosphatidylserine binding"/>
    <property type="evidence" value="ECO:0007669"/>
    <property type="project" value="TreeGrafter"/>
</dbReference>
<dbReference type="EMBL" id="UZAE01000068">
    <property type="protein sequence ID" value="VDN96152.1"/>
    <property type="molecule type" value="Genomic_DNA"/>
</dbReference>
<protein>
    <submittedName>
        <fullName evidence="6">Annexin</fullName>
    </submittedName>
</protein>
<evidence type="ECO:0000313" key="6">
    <source>
        <dbReference type="WBParaSite" id="HNAJ_0000029201-mRNA-1"/>
    </source>
</evidence>
<accession>A0A0R3T0F5</accession>
<dbReference type="PANTHER" id="PTHR10502:SF102">
    <property type="entry name" value="ANNEXIN B11"/>
    <property type="match status" value="1"/>
</dbReference>
<name>A0A0R3T0F5_RODNA</name>
<dbReference type="GO" id="GO:0005737">
    <property type="term" value="C:cytoplasm"/>
    <property type="evidence" value="ECO:0007669"/>
    <property type="project" value="TreeGrafter"/>
</dbReference>
<dbReference type="SMART" id="SM00335">
    <property type="entry name" value="ANX"/>
    <property type="match status" value="3"/>
</dbReference>
<dbReference type="OrthoDB" id="37886at2759"/>
<proteinExistence type="inferred from homology"/>
<dbReference type="PRINTS" id="PR00196">
    <property type="entry name" value="ANNEXIN"/>
</dbReference>
<keyword evidence="2" id="KW-0677">Repeat</keyword>
<dbReference type="PANTHER" id="PTHR10502">
    <property type="entry name" value="ANNEXIN"/>
    <property type="match status" value="1"/>
</dbReference>
<dbReference type="AlphaFoldDB" id="A0A0R3T0F5"/>
<dbReference type="Gene3D" id="1.10.220.10">
    <property type="entry name" value="Annexin"/>
    <property type="match status" value="4"/>
</dbReference>
<dbReference type="GO" id="GO:0005886">
    <property type="term" value="C:plasma membrane"/>
    <property type="evidence" value="ECO:0007669"/>
    <property type="project" value="TreeGrafter"/>
</dbReference>
<evidence type="ECO:0000313" key="4">
    <source>
        <dbReference type="EMBL" id="VDN96152.1"/>
    </source>
</evidence>
<dbReference type="STRING" id="102285.A0A0R3T0F5"/>
<dbReference type="GO" id="GO:0005544">
    <property type="term" value="F:calcium-dependent phospholipid binding"/>
    <property type="evidence" value="ECO:0007669"/>
    <property type="project" value="InterPro"/>
</dbReference>